<evidence type="ECO:0000256" key="1">
    <source>
        <dbReference type="ARBA" id="ARBA00004127"/>
    </source>
</evidence>
<name>A0A8H8DFD9_9FUNG</name>
<evidence type="ECO:0000256" key="7">
    <source>
        <dbReference type="ARBA" id="ARBA00022824"/>
    </source>
</evidence>
<dbReference type="AlphaFoldDB" id="A0A8H8DFD9"/>
<feature type="transmembrane region" description="Helical" evidence="12">
    <location>
        <begin position="23"/>
        <end position="45"/>
    </location>
</feature>
<comment type="caution">
    <text evidence="13">The sequence shown here is derived from an EMBL/GenBank/DDBJ whole genome shotgun (WGS) entry which is preliminary data.</text>
</comment>
<keyword evidence="11" id="KW-0961">Cell wall biogenesis/degradation</keyword>
<dbReference type="PANTHER" id="PTHR35329:SF2">
    <property type="entry name" value="CHITIN SYNTHASE EXPORT CHAPERONE"/>
    <property type="match status" value="1"/>
</dbReference>
<keyword evidence="8" id="KW-0653">Protein transport</keyword>
<dbReference type="GO" id="GO:0006457">
    <property type="term" value="P:protein folding"/>
    <property type="evidence" value="ECO:0007669"/>
    <property type="project" value="TreeGrafter"/>
</dbReference>
<feature type="transmembrane region" description="Helical" evidence="12">
    <location>
        <begin position="92"/>
        <end position="118"/>
    </location>
</feature>
<keyword evidence="6 12" id="KW-0812">Transmembrane</keyword>
<evidence type="ECO:0000256" key="12">
    <source>
        <dbReference type="SAM" id="Phobius"/>
    </source>
</evidence>
<evidence type="ECO:0000256" key="2">
    <source>
        <dbReference type="ARBA" id="ARBA00004586"/>
    </source>
</evidence>
<dbReference type="EMBL" id="JAEFCI010011989">
    <property type="protein sequence ID" value="KAG5456278.1"/>
    <property type="molecule type" value="Genomic_DNA"/>
</dbReference>
<reference evidence="13 14" key="1">
    <citation type="journal article" name="Sci. Rep.">
        <title>Genome-scale phylogenetic analyses confirm Olpidium as the closest living zoosporic fungus to the non-flagellated, terrestrial fungi.</title>
        <authorList>
            <person name="Chang Y."/>
            <person name="Rochon D."/>
            <person name="Sekimoto S."/>
            <person name="Wang Y."/>
            <person name="Chovatia M."/>
            <person name="Sandor L."/>
            <person name="Salamov A."/>
            <person name="Grigoriev I.V."/>
            <person name="Stajich J.E."/>
            <person name="Spatafora J.W."/>
        </authorList>
    </citation>
    <scope>NUCLEOTIDE SEQUENCE [LARGE SCALE GENOMIC DNA]</scope>
    <source>
        <strain evidence="13">S191</strain>
    </source>
</reference>
<evidence type="ECO:0000256" key="6">
    <source>
        <dbReference type="ARBA" id="ARBA00022692"/>
    </source>
</evidence>
<evidence type="ECO:0000313" key="14">
    <source>
        <dbReference type="Proteomes" id="UP000673691"/>
    </source>
</evidence>
<feature type="transmembrane region" description="Helical" evidence="12">
    <location>
        <begin position="57"/>
        <end position="80"/>
    </location>
</feature>
<sequence length="213" mass="23196">MPGNSKESSNCCIFQPARDSYQYFAAAHVGMISATCWCLLLNGFVGFQFAEDGTARSVGAIGASSAVVFAAAFFITVATLNSWAGFSRTSPVALWTVYFAFNGAAVAVYFALQVILVVNTLKERWPLGSFHNSELAPCGLAFGALFIILSQTFFFVVSPGVCHLADRYVDGLAFGTACSLLAVMMVYKVKRRQRPLAICVFFCARFFFRRTVS</sequence>
<comment type="subcellular location">
    <subcellularLocation>
        <location evidence="1">Endomembrane system</location>
        <topology evidence="1">Multi-pass membrane protein</topology>
    </subcellularLocation>
    <subcellularLocation>
        <location evidence="2">Endoplasmic reticulum membrane</location>
    </subcellularLocation>
</comment>
<dbReference type="GO" id="GO:0051082">
    <property type="term" value="F:unfolded protein binding"/>
    <property type="evidence" value="ECO:0007669"/>
    <property type="project" value="TreeGrafter"/>
</dbReference>
<protein>
    <recommendedName>
        <fullName evidence="4">Chitin synthase export chaperone</fullName>
    </recommendedName>
</protein>
<evidence type="ECO:0000256" key="3">
    <source>
        <dbReference type="ARBA" id="ARBA00009274"/>
    </source>
</evidence>
<keyword evidence="9 12" id="KW-1133">Transmembrane helix</keyword>
<evidence type="ECO:0000256" key="9">
    <source>
        <dbReference type="ARBA" id="ARBA00022989"/>
    </source>
</evidence>
<evidence type="ECO:0000256" key="11">
    <source>
        <dbReference type="ARBA" id="ARBA00023316"/>
    </source>
</evidence>
<keyword evidence="14" id="KW-1185">Reference proteome</keyword>
<keyword evidence="10 12" id="KW-0472">Membrane</keyword>
<proteinExistence type="inferred from homology"/>
<accession>A0A8H8DFD9</accession>
<dbReference type="GO" id="GO:0071555">
    <property type="term" value="P:cell wall organization"/>
    <property type="evidence" value="ECO:0007669"/>
    <property type="project" value="UniProtKB-KW"/>
</dbReference>
<evidence type="ECO:0000256" key="10">
    <source>
        <dbReference type="ARBA" id="ARBA00023136"/>
    </source>
</evidence>
<evidence type="ECO:0000256" key="4">
    <source>
        <dbReference type="ARBA" id="ARBA00018354"/>
    </source>
</evidence>
<keyword evidence="7" id="KW-0256">Endoplasmic reticulum</keyword>
<feature type="transmembrane region" description="Helical" evidence="12">
    <location>
        <begin position="138"/>
        <end position="156"/>
    </location>
</feature>
<dbReference type="GO" id="GO:0005789">
    <property type="term" value="C:endoplasmic reticulum membrane"/>
    <property type="evidence" value="ECO:0007669"/>
    <property type="project" value="UniProtKB-SubCell"/>
</dbReference>
<organism evidence="13 14">
    <name type="scientific">Olpidium bornovanus</name>
    <dbReference type="NCBI Taxonomy" id="278681"/>
    <lineage>
        <taxon>Eukaryota</taxon>
        <taxon>Fungi</taxon>
        <taxon>Fungi incertae sedis</taxon>
        <taxon>Olpidiomycota</taxon>
        <taxon>Olpidiomycotina</taxon>
        <taxon>Olpidiomycetes</taxon>
        <taxon>Olpidiales</taxon>
        <taxon>Olpidiaceae</taxon>
        <taxon>Olpidium</taxon>
    </lineage>
</organism>
<evidence type="ECO:0000256" key="5">
    <source>
        <dbReference type="ARBA" id="ARBA00022448"/>
    </source>
</evidence>
<keyword evidence="5" id="KW-0813">Transport</keyword>
<comment type="similarity">
    <text evidence="3">Belongs to the CHS7 family.</text>
</comment>
<dbReference type="InterPro" id="IPR022057">
    <property type="entry name" value="Chs7"/>
</dbReference>
<dbReference type="Proteomes" id="UP000673691">
    <property type="component" value="Unassembled WGS sequence"/>
</dbReference>
<dbReference type="PANTHER" id="PTHR35329">
    <property type="entry name" value="CHITIN SYNTHASE EXPORT CHAPERONE"/>
    <property type="match status" value="1"/>
</dbReference>
<evidence type="ECO:0000256" key="8">
    <source>
        <dbReference type="ARBA" id="ARBA00022927"/>
    </source>
</evidence>
<dbReference type="OrthoDB" id="2189463at2759"/>
<gene>
    <name evidence="13" type="ORF">BJ554DRAFT_4019</name>
</gene>
<dbReference type="Pfam" id="PF12271">
    <property type="entry name" value="Chs7"/>
    <property type="match status" value="1"/>
</dbReference>
<evidence type="ECO:0000313" key="13">
    <source>
        <dbReference type="EMBL" id="KAG5456278.1"/>
    </source>
</evidence>
<feature type="transmembrane region" description="Helical" evidence="12">
    <location>
        <begin position="168"/>
        <end position="187"/>
    </location>
</feature>
<dbReference type="GO" id="GO:0015031">
    <property type="term" value="P:protein transport"/>
    <property type="evidence" value="ECO:0007669"/>
    <property type="project" value="UniProtKB-KW"/>
</dbReference>